<protein>
    <submittedName>
        <fullName evidence="3">Aromatic amino acid lyase</fullName>
    </submittedName>
</protein>
<dbReference type="EMBL" id="VJZD01000087">
    <property type="protein sequence ID" value="MPY33756.1"/>
    <property type="molecule type" value="Genomic_DNA"/>
</dbReference>
<dbReference type="CDD" id="cd00332">
    <property type="entry name" value="PAL-HAL"/>
    <property type="match status" value="1"/>
</dbReference>
<dbReference type="Pfam" id="PF00221">
    <property type="entry name" value="Lyase_aromatic"/>
    <property type="match status" value="1"/>
</dbReference>
<dbReference type="InterPro" id="IPR001106">
    <property type="entry name" value="Aromatic_Lyase"/>
</dbReference>
<dbReference type="SUPFAM" id="SSF48557">
    <property type="entry name" value="L-aspartase-like"/>
    <property type="match status" value="1"/>
</dbReference>
<keyword evidence="4" id="KW-1185">Reference proteome</keyword>
<dbReference type="RefSeq" id="WP_152890498.1">
    <property type="nucleotide sequence ID" value="NZ_VJZD01000087.1"/>
</dbReference>
<keyword evidence="1 3" id="KW-0456">Lyase</keyword>
<dbReference type="InterPro" id="IPR008948">
    <property type="entry name" value="L-Aspartase-like"/>
</dbReference>
<proteinExistence type="predicted"/>
<evidence type="ECO:0000256" key="2">
    <source>
        <dbReference type="SAM" id="MobiDB-lite"/>
    </source>
</evidence>
<organism evidence="3 4">
    <name type="scientific">Streptomyces adustus</name>
    <dbReference type="NCBI Taxonomy" id="1609272"/>
    <lineage>
        <taxon>Bacteria</taxon>
        <taxon>Bacillati</taxon>
        <taxon>Actinomycetota</taxon>
        <taxon>Actinomycetes</taxon>
        <taxon>Kitasatosporales</taxon>
        <taxon>Streptomycetaceae</taxon>
        <taxon>Streptomyces</taxon>
    </lineage>
</organism>
<evidence type="ECO:0000313" key="4">
    <source>
        <dbReference type="Proteomes" id="UP000325849"/>
    </source>
</evidence>
<sequence length="509" mass="53056">MSSRTVDAPDAPDARAVHPGPSGLVVLDGAGLGVDDVVRLADGSARPVPAGEALRRVEASWAAARQLAATGRVYGRSTGVGANRNETVPTEAAAGHGMRLLRSHAGAIGEELPARQVRAMLAVRANQLLAGGAGLRPGVVTALCEALESGAYPVVNEFGSVGTGDIAPLAQLGLALAGEHPWRGTGAPAPQPLDNNDALALISSNALTLGQSALALHELRGLIEATQVVAGLSLLAVDGSHEAYAAPVHAARPHRGTGEVARRMRELIGAEDRPAPPLGRIQDPYGFRCLPQIHGPAQDAADALEEVLAIELNAAAENPLIAPDGMAAYHHGGFYMAQLVLALDHFRLAVTQVARLSTSRLSSLNEPAFTRLKPFLADQEPVSSGVMILEYAAGAALGELRACSAPASLGHAVLSRGVEEQASFASLAARQTLRACDAYRLVVGCELVAAVRALRLRDLRPEPGVPVGRALAIAESVLDEDMTDRPLTKDVTAAARLLDRFTQIWRESE</sequence>
<comment type="caution">
    <text evidence="3">The sequence shown here is derived from an EMBL/GenBank/DDBJ whole genome shotgun (WGS) entry which is preliminary data.</text>
</comment>
<dbReference type="PANTHER" id="PTHR10362">
    <property type="entry name" value="HISTIDINE AMMONIA-LYASE"/>
    <property type="match status" value="1"/>
</dbReference>
<evidence type="ECO:0000256" key="1">
    <source>
        <dbReference type="ARBA" id="ARBA00023239"/>
    </source>
</evidence>
<accession>A0A5N8VG00</accession>
<dbReference type="Gene3D" id="1.20.200.10">
    <property type="entry name" value="Fumarase/aspartase (Central domain)"/>
    <property type="match status" value="1"/>
</dbReference>
<dbReference type="AlphaFoldDB" id="A0A5N8VG00"/>
<dbReference type="GO" id="GO:0016841">
    <property type="term" value="F:ammonia-lyase activity"/>
    <property type="evidence" value="ECO:0007669"/>
    <property type="project" value="UniProtKB-ARBA"/>
</dbReference>
<reference evidence="3 4" key="1">
    <citation type="submission" date="2019-07" db="EMBL/GenBank/DDBJ databases">
        <title>New species of Amycolatopsis and Streptomyces.</title>
        <authorList>
            <person name="Duangmal K."/>
            <person name="Teo W.F.A."/>
            <person name="Lipun K."/>
        </authorList>
    </citation>
    <scope>NUCLEOTIDE SEQUENCE [LARGE SCALE GENOMIC DNA]</scope>
    <source>
        <strain evidence="3 4">NBRC 109810</strain>
    </source>
</reference>
<gene>
    <name evidence="3" type="ORF">FNH09_21710</name>
</gene>
<evidence type="ECO:0000313" key="3">
    <source>
        <dbReference type="EMBL" id="MPY33756.1"/>
    </source>
</evidence>
<name>A0A5N8VG00_9ACTN</name>
<feature type="region of interest" description="Disordered" evidence="2">
    <location>
        <begin position="1"/>
        <end position="21"/>
    </location>
</feature>
<dbReference type="Proteomes" id="UP000325849">
    <property type="component" value="Unassembled WGS sequence"/>
</dbReference>
<dbReference type="OrthoDB" id="3278073at2"/>